<proteinExistence type="predicted"/>
<dbReference type="InterPro" id="IPR039986">
    <property type="entry name" value="CFAP210"/>
</dbReference>
<feature type="region of interest" description="Disordered" evidence="3">
    <location>
        <begin position="1"/>
        <end position="49"/>
    </location>
</feature>
<dbReference type="Proteomes" id="UP001209570">
    <property type="component" value="Unassembled WGS sequence"/>
</dbReference>
<feature type="coiled-coil region" evidence="2">
    <location>
        <begin position="49"/>
        <end position="110"/>
    </location>
</feature>
<evidence type="ECO:0000256" key="1">
    <source>
        <dbReference type="ARBA" id="ARBA00023054"/>
    </source>
</evidence>
<dbReference type="AlphaFoldDB" id="A0AAD5MCY2"/>
<feature type="region of interest" description="Disordered" evidence="3">
    <location>
        <begin position="246"/>
        <end position="283"/>
    </location>
</feature>
<dbReference type="Pfam" id="PF13868">
    <property type="entry name" value="TPH"/>
    <property type="match status" value="1"/>
</dbReference>
<organism evidence="5 6">
    <name type="scientific">Pythium insidiosum</name>
    <name type="common">Pythiosis disease agent</name>
    <dbReference type="NCBI Taxonomy" id="114742"/>
    <lineage>
        <taxon>Eukaryota</taxon>
        <taxon>Sar</taxon>
        <taxon>Stramenopiles</taxon>
        <taxon>Oomycota</taxon>
        <taxon>Peronosporomycetes</taxon>
        <taxon>Pythiales</taxon>
        <taxon>Pythiaceae</taxon>
        <taxon>Pythium</taxon>
    </lineage>
</organism>
<feature type="compositionally biased region" description="Basic and acidic residues" evidence="3">
    <location>
        <begin position="25"/>
        <end position="42"/>
    </location>
</feature>
<dbReference type="PANTHER" id="PTHR28663:SF1">
    <property type="entry name" value="CILIA- AND FLAGELLA- ASSOCIATED PROTEIN 210"/>
    <property type="match status" value="1"/>
</dbReference>
<keyword evidence="1 2" id="KW-0175">Coiled coil</keyword>
<protein>
    <recommendedName>
        <fullName evidence="4">Trichohyalin-plectin-homology domain-containing protein</fullName>
    </recommendedName>
</protein>
<keyword evidence="6" id="KW-1185">Reference proteome</keyword>
<feature type="domain" description="Trichohyalin-plectin-homology" evidence="4">
    <location>
        <begin position="97"/>
        <end position="441"/>
    </location>
</feature>
<evidence type="ECO:0000256" key="2">
    <source>
        <dbReference type="SAM" id="Coils"/>
    </source>
</evidence>
<comment type="caution">
    <text evidence="5">The sequence shown here is derived from an EMBL/GenBank/DDBJ whole genome shotgun (WGS) entry which is preliminary data.</text>
</comment>
<dbReference type="InterPro" id="IPR043597">
    <property type="entry name" value="TPH_dom"/>
</dbReference>
<dbReference type="EMBL" id="JAKCXM010000001">
    <property type="protein sequence ID" value="KAJ0410415.1"/>
    <property type="molecule type" value="Genomic_DNA"/>
</dbReference>
<feature type="compositionally biased region" description="Basic and acidic residues" evidence="3">
    <location>
        <begin position="246"/>
        <end position="279"/>
    </location>
</feature>
<dbReference type="PANTHER" id="PTHR28663">
    <property type="entry name" value="COILED-COIL DOMAIN-CONTAINING PROTEIN 173"/>
    <property type="match status" value="1"/>
</dbReference>
<feature type="region of interest" description="Disordered" evidence="3">
    <location>
        <begin position="299"/>
        <end position="353"/>
    </location>
</feature>
<gene>
    <name evidence="5" type="ORF">P43SY_002747</name>
</gene>
<sequence length="468" mass="56195">MPTTTTLSADELERILASVSPPAQTDREARRQELKAKSEQRTSRWPNTLEAMRLKKDRWKKDKEEREEAARKVIDEEEARLQREARTKQIERANRLLNENTDRMKTLRSKQLLTDVVHHRKLQLLEKKMLHDQDEMVNYEYDRRVLEGVLKAQEDETKEQQKQQQKLHELAKIQKEQLEEYKQRYIERLREEKRDGEQIKLKSEQEYKEEVERERQRRVRAKLECEETQLANARLKAHKEALKELERQEDLKREQDEKKKAERSAKRDEIVRAKFERSQARKQRMIDLASQNLLKLEQQSEKRLENQSKEVREKEDKELKERADRRAAEKEAIHRSRQSQLEHKSQQKEEERQSAIEAVKQWEQYGQRVEKQIEQEELEIRLENLRFAVTQKQQADARRKSLMEERAAELLMDKEARATLAKENERFRETALQALEEAKERGIETLYPLKKALVEKPIDLLAASGFRV</sequence>
<evidence type="ECO:0000313" key="6">
    <source>
        <dbReference type="Proteomes" id="UP001209570"/>
    </source>
</evidence>
<reference evidence="5" key="1">
    <citation type="submission" date="2021-12" db="EMBL/GenBank/DDBJ databases">
        <title>Prjna785345.</title>
        <authorList>
            <person name="Rujirawat T."/>
            <person name="Krajaejun T."/>
        </authorList>
    </citation>
    <scope>NUCLEOTIDE SEQUENCE</scope>
    <source>
        <strain evidence="5">Pi057C3</strain>
    </source>
</reference>
<accession>A0AAD5MCY2</accession>
<evidence type="ECO:0000256" key="3">
    <source>
        <dbReference type="SAM" id="MobiDB-lite"/>
    </source>
</evidence>
<name>A0AAD5MCY2_PYTIN</name>
<evidence type="ECO:0000259" key="4">
    <source>
        <dbReference type="Pfam" id="PF13868"/>
    </source>
</evidence>
<evidence type="ECO:0000313" key="5">
    <source>
        <dbReference type="EMBL" id="KAJ0410415.1"/>
    </source>
</evidence>